<evidence type="ECO:0000313" key="2">
    <source>
        <dbReference type="Proteomes" id="UP000800041"/>
    </source>
</evidence>
<dbReference type="Proteomes" id="UP000800041">
    <property type="component" value="Unassembled WGS sequence"/>
</dbReference>
<dbReference type="OrthoDB" id="3046524at2759"/>
<accession>A0A6G1GT15</accession>
<protein>
    <submittedName>
        <fullName evidence="1">Uncharacterized protein</fullName>
    </submittedName>
</protein>
<keyword evidence="2" id="KW-1185">Reference proteome</keyword>
<feature type="non-terminal residue" evidence="1">
    <location>
        <position position="1"/>
    </location>
</feature>
<organism evidence="1 2">
    <name type="scientific">Aulographum hederae CBS 113979</name>
    <dbReference type="NCBI Taxonomy" id="1176131"/>
    <lineage>
        <taxon>Eukaryota</taxon>
        <taxon>Fungi</taxon>
        <taxon>Dikarya</taxon>
        <taxon>Ascomycota</taxon>
        <taxon>Pezizomycotina</taxon>
        <taxon>Dothideomycetes</taxon>
        <taxon>Pleosporomycetidae</taxon>
        <taxon>Aulographales</taxon>
        <taxon>Aulographaceae</taxon>
    </lineage>
</organism>
<sequence>VEVGKSEKSLDVLQVLRWLPIQHGLHLLRIHFDPFRGDDKTEVFHPLRVELALLDIEEQTRFPKLLQDLSDVFGMLL</sequence>
<dbReference type="AlphaFoldDB" id="A0A6G1GT15"/>
<evidence type="ECO:0000313" key="1">
    <source>
        <dbReference type="EMBL" id="KAF1983899.1"/>
    </source>
</evidence>
<dbReference type="EMBL" id="ML977171">
    <property type="protein sequence ID" value="KAF1983899.1"/>
    <property type="molecule type" value="Genomic_DNA"/>
</dbReference>
<gene>
    <name evidence="1" type="ORF">K402DRAFT_337456</name>
</gene>
<name>A0A6G1GT15_9PEZI</name>
<proteinExistence type="predicted"/>
<reference evidence="1" key="1">
    <citation type="journal article" date="2020" name="Stud. Mycol.">
        <title>101 Dothideomycetes genomes: a test case for predicting lifestyles and emergence of pathogens.</title>
        <authorList>
            <person name="Haridas S."/>
            <person name="Albert R."/>
            <person name="Binder M."/>
            <person name="Bloem J."/>
            <person name="Labutti K."/>
            <person name="Salamov A."/>
            <person name="Andreopoulos B."/>
            <person name="Baker S."/>
            <person name="Barry K."/>
            <person name="Bills G."/>
            <person name="Bluhm B."/>
            <person name="Cannon C."/>
            <person name="Castanera R."/>
            <person name="Culley D."/>
            <person name="Daum C."/>
            <person name="Ezra D."/>
            <person name="Gonzalez J."/>
            <person name="Henrissat B."/>
            <person name="Kuo A."/>
            <person name="Liang C."/>
            <person name="Lipzen A."/>
            <person name="Lutzoni F."/>
            <person name="Magnuson J."/>
            <person name="Mondo S."/>
            <person name="Nolan M."/>
            <person name="Ohm R."/>
            <person name="Pangilinan J."/>
            <person name="Park H.-J."/>
            <person name="Ramirez L."/>
            <person name="Alfaro M."/>
            <person name="Sun H."/>
            <person name="Tritt A."/>
            <person name="Yoshinaga Y."/>
            <person name="Zwiers L.-H."/>
            <person name="Turgeon B."/>
            <person name="Goodwin S."/>
            <person name="Spatafora J."/>
            <person name="Crous P."/>
            <person name="Grigoriev I."/>
        </authorList>
    </citation>
    <scope>NUCLEOTIDE SEQUENCE</scope>
    <source>
        <strain evidence="1">CBS 113979</strain>
    </source>
</reference>